<accession>A0ABP1N207</accession>
<evidence type="ECO:0000259" key="1">
    <source>
        <dbReference type="Pfam" id="PF25325"/>
    </source>
</evidence>
<dbReference type="Pfam" id="PF25325">
    <property type="entry name" value="EF-hand_EFHB_C"/>
    <property type="match status" value="1"/>
</dbReference>
<organism evidence="2 3">
    <name type="scientific">Xylocopa violacea</name>
    <name type="common">Violet carpenter bee</name>
    <name type="synonym">Apis violacea</name>
    <dbReference type="NCBI Taxonomy" id="135666"/>
    <lineage>
        <taxon>Eukaryota</taxon>
        <taxon>Metazoa</taxon>
        <taxon>Ecdysozoa</taxon>
        <taxon>Arthropoda</taxon>
        <taxon>Hexapoda</taxon>
        <taxon>Insecta</taxon>
        <taxon>Pterygota</taxon>
        <taxon>Neoptera</taxon>
        <taxon>Endopterygota</taxon>
        <taxon>Hymenoptera</taxon>
        <taxon>Apocrita</taxon>
        <taxon>Aculeata</taxon>
        <taxon>Apoidea</taxon>
        <taxon>Anthophila</taxon>
        <taxon>Apidae</taxon>
        <taxon>Xylocopa</taxon>
        <taxon>Xylocopa</taxon>
    </lineage>
</organism>
<keyword evidence="3" id="KW-1185">Reference proteome</keyword>
<protein>
    <recommendedName>
        <fullName evidence="1">EFHB C-terminal EF-hand domain-containing protein</fullName>
    </recommendedName>
</protein>
<reference evidence="2 3" key="1">
    <citation type="submission" date="2024-08" db="EMBL/GenBank/DDBJ databases">
        <authorList>
            <person name="Will J Nash"/>
            <person name="Angela Man"/>
            <person name="Seanna McTaggart"/>
            <person name="Kendall Baker"/>
            <person name="Tom Barker"/>
            <person name="Leah Catchpole"/>
            <person name="Alex Durrant"/>
            <person name="Karim Gharbi"/>
            <person name="Naomi Irish"/>
            <person name="Gemy Kaithakottil"/>
            <person name="Debby Ku"/>
            <person name="Aaliyah Providence"/>
            <person name="Felix Shaw"/>
            <person name="David Swarbreck"/>
            <person name="Chris Watkins"/>
            <person name="Ann M. McCartney"/>
            <person name="Giulio Formenti"/>
            <person name="Alice Mouton"/>
            <person name="Noel Vella"/>
            <person name="Bjorn M von Reumont"/>
            <person name="Adriana Vella"/>
            <person name="Wilfried Haerty"/>
        </authorList>
    </citation>
    <scope>NUCLEOTIDE SEQUENCE [LARGE SCALE GENOMIC DNA]</scope>
</reference>
<feature type="domain" description="EFHB C-terminal EF-hand" evidence="1">
    <location>
        <begin position="429"/>
        <end position="501"/>
    </location>
</feature>
<dbReference type="InterPro" id="IPR057428">
    <property type="entry name" value="EFHB_EF-hand_C"/>
</dbReference>
<proteinExistence type="predicted"/>
<name>A0ABP1N207_XYLVO</name>
<gene>
    <name evidence="2" type="ORF">XYLVIOL_LOCUS1329</name>
</gene>
<evidence type="ECO:0000313" key="2">
    <source>
        <dbReference type="EMBL" id="CAL7934989.1"/>
    </source>
</evidence>
<comment type="caution">
    <text evidence="2">The sequence shown here is derived from an EMBL/GenBank/DDBJ whole genome shotgun (WGS) entry which is preliminary data.</text>
</comment>
<dbReference type="Proteomes" id="UP001642520">
    <property type="component" value="Unassembled WGS sequence"/>
</dbReference>
<sequence length="512" mass="60110">MMEKLNKNPTSDIKECFREYSLEDKVTALKNLLEHNEKHREKLPTHITNMCKSKEVVGVKECLQLSEETPFQTIISELRNTVVNSYWNKEVGKIRYQISNLPVGMNPLEVTFGRKLKYEETMANILKVEDTNGLEPTTLEMYKKSHNSYLPAEQIKRHYKEPFDQNFCFGKSSNTNIQGVRLKRLLSWVNSDPNTLVNSNLADFIDRSTPRVGEVKNLKNSYLYMNMTHGKVAEKREMSEELNILSDCPLNNEIIVQQKYLIYINGLRQKLKKQVPEISFADIYEDLLSLDKVSYYIILLHIMKLEKYYFYTDFISIYHLQKYTDILPEDKIFSILVKHQIYINQTLLSPLLDLLEIRKEKNIKYRDLLNLLNWKYDFPTLPKIEKIPSECQNYSTTYNTTIGKISEIDITPVLAAGISYEDLDKLNAYSLIFPDNFTKHGLSYTDRFKLRNKEEIQSIFESIGIKFSDDNFDLLWKEGMKRSGRDNVSVEIFRDLLDQYDDLIREKSSENP</sequence>
<evidence type="ECO:0000313" key="3">
    <source>
        <dbReference type="Proteomes" id="UP001642520"/>
    </source>
</evidence>
<dbReference type="EMBL" id="CAXAJV020001282">
    <property type="protein sequence ID" value="CAL7934989.1"/>
    <property type="molecule type" value="Genomic_DNA"/>
</dbReference>